<feature type="binding site" evidence="5">
    <location>
        <position position="80"/>
    </location>
    <ligand>
        <name>Zn(2+)</name>
        <dbReference type="ChEBI" id="CHEBI:29105"/>
    </ligand>
</feature>
<evidence type="ECO:0000256" key="1">
    <source>
        <dbReference type="ARBA" id="ARBA00001052"/>
    </source>
</evidence>
<dbReference type="OrthoDB" id="9801207at2"/>
<dbReference type="EMBL" id="JQCD01000024">
    <property type="protein sequence ID" value="KRN77032.1"/>
    <property type="molecule type" value="Genomic_DNA"/>
</dbReference>
<dbReference type="AlphaFoldDB" id="A0A0R2JIA0"/>
<dbReference type="EC" id="3.5.4.16" evidence="5"/>
<dbReference type="InterPro" id="IPR043134">
    <property type="entry name" value="GTP-CH-I_N"/>
</dbReference>
<keyword evidence="4 5" id="KW-0378">Hydrolase</keyword>
<dbReference type="STRING" id="1620.IV67_GL000545"/>
<dbReference type="InterPro" id="IPR043133">
    <property type="entry name" value="GTP-CH-I_C/QueF"/>
</dbReference>
<dbReference type="NCBIfam" id="TIGR00063">
    <property type="entry name" value="folE"/>
    <property type="match status" value="1"/>
</dbReference>
<dbReference type="RefSeq" id="WP_057787932.1">
    <property type="nucleotide sequence ID" value="NZ_JQCD01000024.1"/>
</dbReference>
<evidence type="ECO:0000313" key="8">
    <source>
        <dbReference type="Proteomes" id="UP000051673"/>
    </source>
</evidence>
<dbReference type="GO" id="GO:0006730">
    <property type="term" value="P:one-carbon metabolic process"/>
    <property type="evidence" value="ECO:0007669"/>
    <property type="project" value="UniProtKB-UniRule"/>
</dbReference>
<keyword evidence="5" id="KW-0862">Zinc</keyword>
<keyword evidence="5" id="KW-0547">Nucleotide-binding</keyword>
<dbReference type="InterPro" id="IPR020602">
    <property type="entry name" value="GTP_CycHdrlase_I_dom"/>
</dbReference>
<evidence type="ECO:0000256" key="3">
    <source>
        <dbReference type="ARBA" id="ARBA00022563"/>
    </source>
</evidence>
<dbReference type="Gene3D" id="3.30.1130.10">
    <property type="match status" value="1"/>
</dbReference>
<dbReference type="GO" id="GO:0005525">
    <property type="term" value="F:GTP binding"/>
    <property type="evidence" value="ECO:0007669"/>
    <property type="project" value="UniProtKB-KW"/>
</dbReference>
<sequence>MDQALIEESIRNIFKAIGEDANRPGIQETPTRVARMYEEIFSTLETPDFINYKLFDTDDSINGEMITVADIPFYSMCEHHLLPFFGTVSVGYIPKNNKVIGLSKIPRLVDYATKKPTLQEEVTSTIGNTLMDILDPAGVAVFVKARHMCVEMRGVKKSNSMTKSSFYRGGFTNIDTQQEFFNTLNN</sequence>
<dbReference type="PATRIC" id="fig|1620.3.peg.552"/>
<protein>
    <recommendedName>
        <fullName evidence="5">GTP cyclohydrolase 1</fullName>
        <ecNumber evidence="5">3.5.4.16</ecNumber>
    </recommendedName>
    <alternativeName>
        <fullName evidence="5">GTP cyclohydrolase I</fullName>
        <shortName evidence="5">GTP-CH-I</shortName>
    </alternativeName>
</protein>
<evidence type="ECO:0000256" key="5">
    <source>
        <dbReference type="HAMAP-Rule" id="MF_00223"/>
    </source>
</evidence>
<dbReference type="Pfam" id="PF01227">
    <property type="entry name" value="GTP_cyclohydroI"/>
    <property type="match status" value="1"/>
</dbReference>
<dbReference type="GO" id="GO:0003934">
    <property type="term" value="F:GTP cyclohydrolase I activity"/>
    <property type="evidence" value="ECO:0007669"/>
    <property type="project" value="UniProtKB-UniRule"/>
</dbReference>
<reference evidence="7 8" key="1">
    <citation type="journal article" date="2015" name="Genome Announc.">
        <title>Expanding the biotechnology potential of lactobacilli through comparative genomics of 213 strains and associated genera.</title>
        <authorList>
            <person name="Sun Z."/>
            <person name="Harris H.M."/>
            <person name="McCann A."/>
            <person name="Guo C."/>
            <person name="Argimon S."/>
            <person name="Zhang W."/>
            <person name="Yang X."/>
            <person name="Jeffery I.B."/>
            <person name="Cooney J.C."/>
            <person name="Kagawa T.F."/>
            <person name="Liu W."/>
            <person name="Song Y."/>
            <person name="Salvetti E."/>
            <person name="Wrobel A."/>
            <person name="Rasinkangas P."/>
            <person name="Parkhill J."/>
            <person name="Rea M.C."/>
            <person name="O'Sullivan O."/>
            <person name="Ritari J."/>
            <person name="Douillard F.P."/>
            <person name="Paul Ross R."/>
            <person name="Yang R."/>
            <person name="Briner A.E."/>
            <person name="Felis G.E."/>
            <person name="de Vos W.M."/>
            <person name="Barrangou R."/>
            <person name="Klaenhammer T.R."/>
            <person name="Caufield P.W."/>
            <person name="Cui Y."/>
            <person name="Zhang H."/>
            <person name="O'Toole P.W."/>
        </authorList>
    </citation>
    <scope>NUCLEOTIDE SEQUENCE [LARGE SCALE GENOMIC DNA]</scope>
    <source>
        <strain evidence="7 8">DSM 20014</strain>
    </source>
</reference>
<gene>
    <name evidence="5" type="primary">folE</name>
    <name evidence="7" type="ORF">IV67_GL000545</name>
</gene>
<keyword evidence="5" id="KW-0479">Metal-binding</keyword>
<dbReference type="SUPFAM" id="SSF55620">
    <property type="entry name" value="Tetrahydrobiopterin biosynthesis enzymes-like"/>
    <property type="match status" value="1"/>
</dbReference>
<dbReference type="GO" id="GO:0008270">
    <property type="term" value="F:zinc ion binding"/>
    <property type="evidence" value="ECO:0007669"/>
    <property type="project" value="UniProtKB-UniRule"/>
</dbReference>
<accession>A0A0R2JIA0</accession>
<organism evidence="7 8">
    <name type="scientific">Weissella minor</name>
    <dbReference type="NCBI Taxonomy" id="1620"/>
    <lineage>
        <taxon>Bacteria</taxon>
        <taxon>Bacillati</taxon>
        <taxon>Bacillota</taxon>
        <taxon>Bacilli</taxon>
        <taxon>Lactobacillales</taxon>
        <taxon>Lactobacillaceae</taxon>
        <taxon>Weissella</taxon>
    </lineage>
</organism>
<feature type="domain" description="GTP cyclohydrolase I" evidence="6">
    <location>
        <begin position="6"/>
        <end position="184"/>
    </location>
</feature>
<dbReference type="HAMAP" id="MF_00223">
    <property type="entry name" value="FolE"/>
    <property type="match status" value="1"/>
</dbReference>
<evidence type="ECO:0000313" key="7">
    <source>
        <dbReference type="EMBL" id="KRN77032.1"/>
    </source>
</evidence>
<comment type="similarity">
    <text evidence="5">Belongs to the GTP cyclohydrolase I family.</text>
</comment>
<dbReference type="GO" id="GO:0046654">
    <property type="term" value="P:tetrahydrofolate biosynthetic process"/>
    <property type="evidence" value="ECO:0007669"/>
    <property type="project" value="UniProtKB-UniRule"/>
</dbReference>
<evidence type="ECO:0000259" key="6">
    <source>
        <dbReference type="Pfam" id="PF01227"/>
    </source>
</evidence>
<dbReference type="NCBIfam" id="NF006825">
    <property type="entry name" value="PRK09347.1-2"/>
    <property type="match status" value="1"/>
</dbReference>
<evidence type="ECO:0000256" key="4">
    <source>
        <dbReference type="ARBA" id="ARBA00022801"/>
    </source>
</evidence>
<dbReference type="GO" id="GO:0005737">
    <property type="term" value="C:cytoplasm"/>
    <property type="evidence" value="ECO:0007669"/>
    <property type="project" value="TreeGrafter"/>
</dbReference>
<keyword evidence="3 5" id="KW-0554">One-carbon metabolism</keyword>
<comment type="subunit">
    <text evidence="5">Homopolymer.</text>
</comment>
<feature type="binding site" evidence="5">
    <location>
        <position position="149"/>
    </location>
    <ligand>
        <name>Zn(2+)</name>
        <dbReference type="ChEBI" id="CHEBI:29105"/>
    </ligand>
</feature>
<comment type="caution">
    <text evidence="7">The sequence shown here is derived from an EMBL/GenBank/DDBJ whole genome shotgun (WGS) entry which is preliminary data.</text>
</comment>
<evidence type="ECO:0000256" key="2">
    <source>
        <dbReference type="ARBA" id="ARBA00005080"/>
    </source>
</evidence>
<name>A0A0R2JIA0_9LACO</name>
<keyword evidence="5" id="KW-0342">GTP-binding</keyword>
<proteinExistence type="inferred from homology"/>
<dbReference type="PANTHER" id="PTHR11109:SF7">
    <property type="entry name" value="GTP CYCLOHYDROLASE 1"/>
    <property type="match status" value="1"/>
</dbReference>
<dbReference type="NCBIfam" id="NF006826">
    <property type="entry name" value="PRK09347.1-3"/>
    <property type="match status" value="1"/>
</dbReference>
<keyword evidence="8" id="KW-1185">Reference proteome</keyword>
<comment type="pathway">
    <text evidence="2 5">Cofactor biosynthesis; 7,8-dihydroneopterin triphosphate biosynthesis; 7,8-dihydroneopterin triphosphate from GTP: step 1/1.</text>
</comment>
<dbReference type="InterPro" id="IPR001474">
    <property type="entry name" value="GTP_CycHdrlase_I"/>
</dbReference>
<comment type="catalytic activity">
    <reaction evidence="1 5">
        <text>GTP + H2O = 7,8-dihydroneopterin 3'-triphosphate + formate + H(+)</text>
        <dbReference type="Rhea" id="RHEA:17473"/>
        <dbReference type="ChEBI" id="CHEBI:15377"/>
        <dbReference type="ChEBI" id="CHEBI:15378"/>
        <dbReference type="ChEBI" id="CHEBI:15740"/>
        <dbReference type="ChEBI" id="CHEBI:37565"/>
        <dbReference type="ChEBI" id="CHEBI:58462"/>
        <dbReference type="EC" id="3.5.4.16"/>
    </reaction>
</comment>
<feature type="binding site" evidence="5">
    <location>
        <position position="77"/>
    </location>
    <ligand>
        <name>Zn(2+)</name>
        <dbReference type="ChEBI" id="CHEBI:29105"/>
    </ligand>
</feature>
<dbReference type="FunFam" id="3.30.1130.10:FF:000001">
    <property type="entry name" value="GTP cyclohydrolase 1"/>
    <property type="match status" value="1"/>
</dbReference>
<dbReference type="GO" id="GO:0006729">
    <property type="term" value="P:tetrahydrobiopterin biosynthetic process"/>
    <property type="evidence" value="ECO:0007669"/>
    <property type="project" value="TreeGrafter"/>
</dbReference>
<dbReference type="Gene3D" id="1.10.286.10">
    <property type="match status" value="1"/>
</dbReference>
<dbReference type="PANTHER" id="PTHR11109">
    <property type="entry name" value="GTP CYCLOHYDROLASE I"/>
    <property type="match status" value="1"/>
</dbReference>
<dbReference type="UniPathway" id="UPA00848">
    <property type="reaction ID" value="UER00151"/>
</dbReference>
<dbReference type="Proteomes" id="UP000051673">
    <property type="component" value="Unassembled WGS sequence"/>
</dbReference>